<proteinExistence type="predicted"/>
<keyword evidence="2" id="KW-0812">Transmembrane</keyword>
<evidence type="ECO:0000256" key="1">
    <source>
        <dbReference type="SAM" id="Coils"/>
    </source>
</evidence>
<feature type="coiled-coil region" evidence="1">
    <location>
        <begin position="232"/>
        <end position="316"/>
    </location>
</feature>
<dbReference type="PANTHER" id="PTHR41259:SF1">
    <property type="entry name" value="DOUBLE-STRAND BREAK REPAIR RAD50 ATPASE, PUTATIVE-RELATED"/>
    <property type="match status" value="1"/>
</dbReference>
<feature type="coiled-coil region" evidence="1">
    <location>
        <begin position="503"/>
        <end position="530"/>
    </location>
</feature>
<dbReference type="SUPFAM" id="SSF52540">
    <property type="entry name" value="P-loop containing nucleoside triphosphate hydrolases"/>
    <property type="match status" value="1"/>
</dbReference>
<gene>
    <name evidence="3" type="ORF">DIT68_14200</name>
</gene>
<feature type="transmembrane region" description="Helical" evidence="2">
    <location>
        <begin position="405"/>
        <end position="423"/>
    </location>
</feature>
<feature type="coiled-coil region" evidence="1">
    <location>
        <begin position="171"/>
        <end position="208"/>
    </location>
</feature>
<sequence>MKKSSFILKDLSIRKMAGFPLGMKALNNLAANVNIITGPNASGKSSTARAIQELIWHNNTKGLSLKGSVLIDEDNWEIDVDSGRVYIEKNGNIDQFKGLPAKEGHQRYLLALHNFVEGNEKDLAKEIAKQSIGGFDLEAAQESLGYNSKTSIRSAQEYKRYELAFKEYRNVRENQKQLSDEEKSLSFLEEEKQEAQQAERRYDFYNKVAEYLNARLKHKQLKDQLNDFPESIRNLAGNENELIQDYENALEDCEIKIEKAKKEILESKREFKELTIPENGVSQKVIAELDDRIAHLSDLARNIQRLKISISGLQEKENNALKTIDPTITAKKWEGINIKDVGELDKMLQNANQVLGEKEFLLAEIQELEKEAKEFKKGEVKPEIFTQGIKTLSDWLKEPQDTKGVSLQSLVILFVLSLLTIVSTYFFGAFGLIGLLFIVAAFIFAYSKKGGNSHTHKVREQDFSRSGLKSPASWNTENVAHRIDDLIEKLSVIKETERITQRLDTCKANLGKLQSRIDALHNQRNQWTEKLQSAPGFPKENSNDFSSLYWFLKNIIQWQEAHSQRKALEAEQTKTENHYRDELNKINELFANTNFPKAIDFREAKGVLTDLKAQESTRKDLFRSIENNNRIVSEQEFLRKSNEDKLSGIYSKIGIDKSEKSKVQDLINQLVDFKKIDQAFHTENQVFSDQKRRLETHSLYEEHKEELKELTIDLAQEKAKTNKEIATKLEEINKKITTIETKIRERKKGNKLESLLTEKEDALDGLHQLYEKNVKEATGDLIIKELKKETQHKNRPEVFKRANEIFNRITLGRYELLLNERGDTQFRALDKSLNRGYNLSELSTGSRVQLLLAVRLAYVETVESTIKLPLLADELLANSDDLRAKAIIEALIEISRDGRQVFYFTAQEDEVGKWQSHLSKTQLESKIFRLNSDGNETLSTDHFDTEFRQLNFSNEVPSPGGKNHHEYRAEIPVPSYNLLTQNASELPLWYLIEEVNLLYSALKIGVKTWGQLESFYQNDGIIEELNEEKFKQFSGRIQILNRFQELYKIGRSLPIDRTVLQDSGAVSEAWIDRVSDKLNEVHDDPHLLLHALKNREVSGFRTNSIEELESYLMSENYIDDQEILEKEELMISIQALISKLDIDTKALEQFLKRILERT</sequence>
<comment type="caution">
    <text evidence="3">The sequence shown here is derived from an EMBL/GenBank/DDBJ whole genome shotgun (WGS) entry which is preliminary data.</text>
</comment>
<keyword evidence="4" id="KW-1185">Reference proteome</keyword>
<reference evidence="3 4" key="1">
    <citation type="submission" date="2018-05" db="EMBL/GenBank/DDBJ databases">
        <title>Brumimicrobium oceani sp. nov., isolated from coastal sediment.</title>
        <authorList>
            <person name="Kou Y."/>
        </authorList>
    </citation>
    <scope>NUCLEOTIDE SEQUENCE [LARGE SCALE GENOMIC DNA]</scope>
    <source>
        <strain evidence="3 4">C305</strain>
    </source>
</reference>
<evidence type="ECO:0000313" key="4">
    <source>
        <dbReference type="Proteomes" id="UP000245370"/>
    </source>
</evidence>
<feature type="transmembrane region" description="Helical" evidence="2">
    <location>
        <begin position="429"/>
        <end position="447"/>
    </location>
</feature>
<keyword evidence="1" id="KW-0175">Coiled coil</keyword>
<protein>
    <recommendedName>
        <fullName evidence="5">Rad50/SbcC-type AAA domain-containing protein</fullName>
    </recommendedName>
</protein>
<dbReference type="RefSeq" id="WP_109360481.1">
    <property type="nucleotide sequence ID" value="NZ_QFRJ01000014.1"/>
</dbReference>
<organism evidence="3 4">
    <name type="scientific">Brumimicrobium oceani</name>
    <dbReference type="NCBI Taxonomy" id="2100725"/>
    <lineage>
        <taxon>Bacteria</taxon>
        <taxon>Pseudomonadati</taxon>
        <taxon>Bacteroidota</taxon>
        <taxon>Flavobacteriia</taxon>
        <taxon>Flavobacteriales</taxon>
        <taxon>Crocinitomicaceae</taxon>
        <taxon>Brumimicrobium</taxon>
    </lineage>
</organism>
<dbReference type="EMBL" id="QFRJ01000014">
    <property type="protein sequence ID" value="PWH82252.1"/>
    <property type="molecule type" value="Genomic_DNA"/>
</dbReference>
<dbReference type="Proteomes" id="UP000245370">
    <property type="component" value="Unassembled WGS sequence"/>
</dbReference>
<feature type="coiled-coil region" evidence="1">
    <location>
        <begin position="700"/>
        <end position="742"/>
    </location>
</feature>
<dbReference type="InterPro" id="IPR027417">
    <property type="entry name" value="P-loop_NTPase"/>
</dbReference>
<keyword evidence="2" id="KW-1133">Transmembrane helix</keyword>
<reference evidence="3 4" key="2">
    <citation type="submission" date="2018-05" db="EMBL/GenBank/DDBJ databases">
        <authorList>
            <person name="Lanie J.A."/>
            <person name="Ng W.-L."/>
            <person name="Kazmierczak K.M."/>
            <person name="Andrzejewski T.M."/>
            <person name="Davidsen T.M."/>
            <person name="Wayne K.J."/>
            <person name="Tettelin H."/>
            <person name="Glass J.I."/>
            <person name="Rusch D."/>
            <person name="Podicherti R."/>
            <person name="Tsui H.-C.T."/>
            <person name="Winkler M.E."/>
        </authorList>
    </citation>
    <scope>NUCLEOTIDE SEQUENCE [LARGE SCALE GENOMIC DNA]</scope>
    <source>
        <strain evidence="3 4">C305</strain>
    </source>
</reference>
<dbReference type="AlphaFoldDB" id="A0A2U2X396"/>
<evidence type="ECO:0008006" key="5">
    <source>
        <dbReference type="Google" id="ProtNLM"/>
    </source>
</evidence>
<dbReference type="PANTHER" id="PTHR41259">
    <property type="entry name" value="DOUBLE-STRAND BREAK REPAIR RAD50 ATPASE, PUTATIVE-RELATED"/>
    <property type="match status" value="1"/>
</dbReference>
<accession>A0A2U2X396</accession>
<evidence type="ECO:0000256" key="2">
    <source>
        <dbReference type="SAM" id="Phobius"/>
    </source>
</evidence>
<feature type="coiled-coil region" evidence="1">
    <location>
        <begin position="351"/>
        <end position="378"/>
    </location>
</feature>
<dbReference type="OrthoDB" id="9764467at2"/>
<keyword evidence="2" id="KW-0472">Membrane</keyword>
<name>A0A2U2X396_9FLAO</name>
<dbReference type="Gene3D" id="3.40.50.300">
    <property type="entry name" value="P-loop containing nucleotide triphosphate hydrolases"/>
    <property type="match status" value="2"/>
</dbReference>
<evidence type="ECO:0000313" key="3">
    <source>
        <dbReference type="EMBL" id="PWH82252.1"/>
    </source>
</evidence>